<dbReference type="PANTHER" id="PTHR43135">
    <property type="entry name" value="ALPHA-D-RIBOSE 1-METHYLPHOSPHONATE 5-TRIPHOSPHATE DIPHOSPHATASE"/>
    <property type="match status" value="1"/>
</dbReference>
<reference evidence="2" key="1">
    <citation type="submission" date="2013-11" db="EMBL/GenBank/DDBJ databases">
        <title>Comparative genomics of Ignicoccus.</title>
        <authorList>
            <person name="Podar M."/>
        </authorList>
    </citation>
    <scope>NUCLEOTIDE SEQUENCE</scope>
    <source>
        <strain evidence="2">DSM 13166</strain>
    </source>
</reference>
<dbReference type="EMBL" id="CP006868">
    <property type="protein sequence ID" value="UXD21467.1"/>
    <property type="molecule type" value="Genomic_DNA"/>
</dbReference>
<dbReference type="KEGG" id="ipc:IPA_04565"/>
<evidence type="ECO:0000259" key="1">
    <source>
        <dbReference type="Pfam" id="PF01979"/>
    </source>
</evidence>
<organism evidence="2 3">
    <name type="scientific">Ignicoccus pacificus DSM 13166</name>
    <dbReference type="NCBI Taxonomy" id="940294"/>
    <lineage>
        <taxon>Archaea</taxon>
        <taxon>Thermoproteota</taxon>
        <taxon>Thermoprotei</taxon>
        <taxon>Desulfurococcales</taxon>
        <taxon>Desulfurococcaceae</taxon>
        <taxon>Ignicoccus</taxon>
    </lineage>
</organism>
<keyword evidence="3" id="KW-1185">Reference proteome</keyword>
<name>A0A977PK10_9CREN</name>
<dbReference type="InterPro" id="IPR011059">
    <property type="entry name" value="Metal-dep_hydrolase_composite"/>
</dbReference>
<dbReference type="Gene3D" id="3.20.20.140">
    <property type="entry name" value="Metal-dependent hydrolases"/>
    <property type="match status" value="1"/>
</dbReference>
<sequence length="376" mass="42023">MKVLKTKKLYVGDGSVKENVYIGFEGSEIVHVGDETGGTYLGEFEVVTPAFIDPHSHIGMDRAGEPWYEEEANETMDSILPYLNAEESVYMDDKAFEESVDWGVLYSVVLPGSGNMIGGRAALLRNWKRNIDEAFVKYVGVKAAMGYNPRSTTSWRGTRPYTRMGAVALFRQALSKAQADLEKMRKGKVTWDELDPISKALIPVLEGRLPFRIHVHKEDDIAIIKRLAKSFGFKYTIDHACDVHTEEGFRLIKSLGVPLIYGPIDSHPYKVELKHESYKNVKLLIENMPEVTAIMSDHPVVLQRNSYLQLRFFMKYGMSFAEAIKLITSNAAKIANINAGEVKVGKLASLVAWDGEPYVLGSTPQLVIGEGEIVRS</sequence>
<accession>A0A977PK10</accession>
<dbReference type="AlphaFoldDB" id="A0A977PK10"/>
<dbReference type="PANTHER" id="PTHR43135:SF3">
    <property type="entry name" value="ALPHA-D-RIBOSE 1-METHYLPHOSPHONATE 5-TRIPHOSPHATE DIPHOSPHATASE"/>
    <property type="match status" value="1"/>
</dbReference>
<dbReference type="Pfam" id="PF01979">
    <property type="entry name" value="Amidohydro_1"/>
    <property type="match status" value="1"/>
</dbReference>
<dbReference type="GO" id="GO:0016810">
    <property type="term" value="F:hydrolase activity, acting on carbon-nitrogen (but not peptide) bonds"/>
    <property type="evidence" value="ECO:0007669"/>
    <property type="project" value="InterPro"/>
</dbReference>
<dbReference type="InterPro" id="IPR006680">
    <property type="entry name" value="Amidohydro-rel"/>
</dbReference>
<proteinExistence type="predicted"/>
<feature type="domain" description="Amidohydrolase-related" evidence="1">
    <location>
        <begin position="213"/>
        <end position="357"/>
    </location>
</feature>
<protein>
    <submittedName>
        <fullName evidence="2">Imidazolonepropionase</fullName>
    </submittedName>
</protein>
<dbReference type="InterPro" id="IPR032466">
    <property type="entry name" value="Metal_Hydrolase"/>
</dbReference>
<dbReference type="SUPFAM" id="SSF51556">
    <property type="entry name" value="Metallo-dependent hydrolases"/>
    <property type="match status" value="1"/>
</dbReference>
<evidence type="ECO:0000313" key="3">
    <source>
        <dbReference type="Proteomes" id="UP001063698"/>
    </source>
</evidence>
<dbReference type="SUPFAM" id="SSF51338">
    <property type="entry name" value="Composite domain of metallo-dependent hydrolases"/>
    <property type="match status" value="1"/>
</dbReference>
<dbReference type="Proteomes" id="UP001063698">
    <property type="component" value="Chromosome"/>
</dbReference>
<evidence type="ECO:0000313" key="2">
    <source>
        <dbReference type="EMBL" id="UXD21467.1"/>
    </source>
</evidence>
<dbReference type="InterPro" id="IPR051781">
    <property type="entry name" value="Metallo-dep_Hydrolase"/>
</dbReference>
<gene>
    <name evidence="2" type="ORF">IPA_04565</name>
</gene>